<protein>
    <submittedName>
        <fullName evidence="1">Uncharacterized protein</fullName>
    </submittedName>
</protein>
<organism evidence="1 2">
    <name type="scientific">Frigoriglobus tundricola</name>
    <dbReference type="NCBI Taxonomy" id="2774151"/>
    <lineage>
        <taxon>Bacteria</taxon>
        <taxon>Pseudomonadati</taxon>
        <taxon>Planctomycetota</taxon>
        <taxon>Planctomycetia</taxon>
        <taxon>Gemmatales</taxon>
        <taxon>Gemmataceae</taxon>
        <taxon>Frigoriglobus</taxon>
    </lineage>
</organism>
<accession>A0A6M5YQE0</accession>
<dbReference type="RefSeq" id="WP_171471386.1">
    <property type="nucleotide sequence ID" value="NZ_CP053452.2"/>
</dbReference>
<name>A0A6M5YQE0_9BACT</name>
<reference evidence="2" key="1">
    <citation type="submission" date="2020-05" db="EMBL/GenBank/DDBJ databases">
        <title>Frigoriglobus tundricola gen. nov., sp. nov., a psychrotolerant cellulolytic planctomycete of the family Gemmataceae with two divergent copies of 16S rRNA gene.</title>
        <authorList>
            <person name="Kulichevskaya I.S."/>
            <person name="Ivanova A.A."/>
            <person name="Naumoff D.G."/>
            <person name="Beletsky A.V."/>
            <person name="Rijpstra W.I.C."/>
            <person name="Sinninghe Damste J.S."/>
            <person name="Mardanov A.V."/>
            <person name="Ravin N.V."/>
            <person name="Dedysh S.N."/>
        </authorList>
    </citation>
    <scope>NUCLEOTIDE SEQUENCE [LARGE SCALE GENOMIC DNA]</scope>
    <source>
        <strain evidence="2">PL17</strain>
    </source>
</reference>
<dbReference type="AlphaFoldDB" id="A0A6M5YQE0"/>
<dbReference type="KEGG" id="ftj:FTUN_3191"/>
<proteinExistence type="predicted"/>
<evidence type="ECO:0000313" key="1">
    <source>
        <dbReference type="EMBL" id="QJW95640.1"/>
    </source>
</evidence>
<dbReference type="EMBL" id="CP053452">
    <property type="protein sequence ID" value="QJW95640.1"/>
    <property type="molecule type" value="Genomic_DNA"/>
</dbReference>
<gene>
    <name evidence="1" type="ORF">FTUN_3191</name>
</gene>
<sequence length="142" mass="15501">MTAPVYVMPPALTIHGHPEPPSAEVADLLRQLVALQQEQVALLKAHQASQDGTARWRSFLARWEAEFPGIGAACKQALPALERAYLTLVRELTDKINADPDALTDEFLLSEFLDRYGMRLGQVGNLMSQLAPLADAAPPEKG</sequence>
<keyword evidence="2" id="KW-1185">Reference proteome</keyword>
<dbReference type="Proteomes" id="UP000503447">
    <property type="component" value="Chromosome"/>
</dbReference>
<evidence type="ECO:0000313" key="2">
    <source>
        <dbReference type="Proteomes" id="UP000503447"/>
    </source>
</evidence>